<accession>G7LGL4</accession>
<dbReference type="SMART" id="SM00256">
    <property type="entry name" value="FBOX"/>
    <property type="match status" value="1"/>
</dbReference>
<dbReference type="SMART" id="SM00579">
    <property type="entry name" value="FBD"/>
    <property type="match status" value="1"/>
</dbReference>
<dbReference type="OrthoDB" id="1412189at2759"/>
<evidence type="ECO:0000313" key="4">
    <source>
        <dbReference type="EnsemblPlants" id="AET01494"/>
    </source>
</evidence>
<protein>
    <submittedName>
        <fullName evidence="3">F-box/RNI/FBD-like domain protein</fullName>
    </submittedName>
</protein>
<dbReference type="STRING" id="3880.G7LGL4"/>
<evidence type="ECO:0000256" key="1">
    <source>
        <dbReference type="SAM" id="SignalP"/>
    </source>
</evidence>
<sequence>MTQPTSKLLHLATILWMFCQKKKVTETEEEEDGSMAETKEDMISSLPDCVLSHILSFLPIKNSIATSLLSRRWRYIWKKHLSVLDFSDDSFELTEERSELLEHFQTFAAFVNNVFYNRMSSIIRKMRLSCTKSLIQEEICTDSINRWVSYGIGPHLLELDLTLFSMDVYQFKFPISLSSCPNLVSLSLVGAIYFDLQWCKDIYLPSLKKLKLNIGYMGMLSINVLLSGCPILETLENHFWVKDYDKICLPPTLKTLKIIVDIDDGVASFMLNELVFYYINSTKTTLNDVGNLQYVAKASLDIFRSLDYSDDLDFTSLLNLLTALSGIKHLALSCSTTKEKPPLKRRNTQPSVPSCLVSQLAFIQFKGYQGLPDELLFVEYILRNGFALKTMVISDISVDITKKNAIFKRLSNVPRASGNCQLIFD</sequence>
<reference evidence="3 5" key="1">
    <citation type="journal article" date="2011" name="Nature">
        <title>The Medicago genome provides insight into the evolution of rhizobial symbioses.</title>
        <authorList>
            <person name="Young N.D."/>
            <person name="Debelle F."/>
            <person name="Oldroyd G.E."/>
            <person name="Geurts R."/>
            <person name="Cannon S.B."/>
            <person name="Udvardi M.K."/>
            <person name="Benedito V.A."/>
            <person name="Mayer K.F."/>
            <person name="Gouzy J."/>
            <person name="Schoof H."/>
            <person name="Van de Peer Y."/>
            <person name="Proost S."/>
            <person name="Cook D.R."/>
            <person name="Meyers B.C."/>
            <person name="Spannagl M."/>
            <person name="Cheung F."/>
            <person name="De Mita S."/>
            <person name="Krishnakumar V."/>
            <person name="Gundlach H."/>
            <person name="Zhou S."/>
            <person name="Mudge J."/>
            <person name="Bharti A.K."/>
            <person name="Murray J.D."/>
            <person name="Naoumkina M.A."/>
            <person name="Rosen B."/>
            <person name="Silverstein K.A."/>
            <person name="Tang H."/>
            <person name="Rombauts S."/>
            <person name="Zhao P.X."/>
            <person name="Zhou P."/>
            <person name="Barbe V."/>
            <person name="Bardou P."/>
            <person name="Bechner M."/>
            <person name="Bellec A."/>
            <person name="Berger A."/>
            <person name="Berges H."/>
            <person name="Bidwell S."/>
            <person name="Bisseling T."/>
            <person name="Choisne N."/>
            <person name="Couloux A."/>
            <person name="Denny R."/>
            <person name="Deshpande S."/>
            <person name="Dai X."/>
            <person name="Doyle J.J."/>
            <person name="Dudez A.M."/>
            <person name="Farmer A.D."/>
            <person name="Fouteau S."/>
            <person name="Franken C."/>
            <person name="Gibelin C."/>
            <person name="Gish J."/>
            <person name="Goldstein S."/>
            <person name="Gonzalez A.J."/>
            <person name="Green P.J."/>
            <person name="Hallab A."/>
            <person name="Hartog M."/>
            <person name="Hua A."/>
            <person name="Humphray S.J."/>
            <person name="Jeong D.H."/>
            <person name="Jing Y."/>
            <person name="Jocker A."/>
            <person name="Kenton S.M."/>
            <person name="Kim D.J."/>
            <person name="Klee K."/>
            <person name="Lai H."/>
            <person name="Lang C."/>
            <person name="Lin S."/>
            <person name="Macmil S.L."/>
            <person name="Magdelenat G."/>
            <person name="Matthews L."/>
            <person name="McCorrison J."/>
            <person name="Monaghan E.L."/>
            <person name="Mun J.H."/>
            <person name="Najar F.Z."/>
            <person name="Nicholson C."/>
            <person name="Noirot C."/>
            <person name="O'Bleness M."/>
            <person name="Paule C.R."/>
            <person name="Poulain J."/>
            <person name="Prion F."/>
            <person name="Qin B."/>
            <person name="Qu C."/>
            <person name="Retzel E.F."/>
            <person name="Riddle C."/>
            <person name="Sallet E."/>
            <person name="Samain S."/>
            <person name="Samson N."/>
            <person name="Sanders I."/>
            <person name="Saurat O."/>
            <person name="Scarpelli C."/>
            <person name="Schiex T."/>
            <person name="Segurens B."/>
            <person name="Severin A.J."/>
            <person name="Sherrier D.J."/>
            <person name="Shi R."/>
            <person name="Sims S."/>
            <person name="Singer S.R."/>
            <person name="Sinharoy S."/>
            <person name="Sterck L."/>
            <person name="Viollet A."/>
            <person name="Wang B.B."/>
            <person name="Wang K."/>
            <person name="Wang M."/>
            <person name="Wang X."/>
            <person name="Warfsmann J."/>
            <person name="Weissenbach J."/>
            <person name="White D.D."/>
            <person name="White J.D."/>
            <person name="Wiley G.B."/>
            <person name="Wincker P."/>
            <person name="Xing Y."/>
            <person name="Yang L."/>
            <person name="Yao Z."/>
            <person name="Ying F."/>
            <person name="Zhai J."/>
            <person name="Zhou L."/>
            <person name="Zuber A."/>
            <person name="Denarie J."/>
            <person name="Dixon R.A."/>
            <person name="May G.D."/>
            <person name="Schwartz D.C."/>
            <person name="Rogers J."/>
            <person name="Quetier F."/>
            <person name="Town C.D."/>
            <person name="Roe B.A."/>
        </authorList>
    </citation>
    <scope>NUCLEOTIDE SEQUENCE [LARGE SCALE GENOMIC DNA]</scope>
    <source>
        <strain evidence="3">A17</strain>
        <strain evidence="4 5">cv. Jemalong A17</strain>
    </source>
</reference>
<dbReference type="PANTHER" id="PTHR31293">
    <property type="entry name" value="RNI-LIKE SUPERFAMILY PROTEIN"/>
    <property type="match status" value="1"/>
</dbReference>
<dbReference type="InterPro" id="IPR036047">
    <property type="entry name" value="F-box-like_dom_sf"/>
</dbReference>
<dbReference type="Pfam" id="PF24758">
    <property type="entry name" value="LRR_At5g56370"/>
    <property type="match status" value="1"/>
</dbReference>
<evidence type="ECO:0000313" key="5">
    <source>
        <dbReference type="Proteomes" id="UP000002051"/>
    </source>
</evidence>
<evidence type="ECO:0000259" key="2">
    <source>
        <dbReference type="PROSITE" id="PS50181"/>
    </source>
</evidence>
<dbReference type="PANTHER" id="PTHR31293:SF12">
    <property type="entry name" value="RNI-LIKE SUPERFAMILY PROTEIN"/>
    <property type="match status" value="1"/>
</dbReference>
<reference evidence="4" key="3">
    <citation type="submission" date="2015-04" db="UniProtKB">
        <authorList>
            <consortium name="EnsemblPlants"/>
        </authorList>
    </citation>
    <scope>IDENTIFICATION</scope>
    <source>
        <strain evidence="4">cv. Jemalong A17</strain>
    </source>
</reference>
<dbReference type="InterPro" id="IPR055411">
    <property type="entry name" value="LRR_FXL15/At3g58940/PEG3-like"/>
</dbReference>
<feature type="domain" description="F-box" evidence="2">
    <location>
        <begin position="40"/>
        <end position="94"/>
    </location>
</feature>
<dbReference type="PROSITE" id="PS50181">
    <property type="entry name" value="FBOX"/>
    <property type="match status" value="1"/>
</dbReference>
<dbReference type="CDD" id="cd22160">
    <property type="entry name" value="F-box_AtFBL13-like"/>
    <property type="match status" value="1"/>
</dbReference>
<dbReference type="InterPro" id="IPR053781">
    <property type="entry name" value="F-box_AtFBL13-like"/>
</dbReference>
<dbReference type="eggNOG" id="KOG0017">
    <property type="taxonomic scope" value="Eukaryota"/>
</dbReference>
<feature type="signal peptide" evidence="1">
    <location>
        <begin position="1"/>
        <end position="27"/>
    </location>
</feature>
<dbReference type="PaxDb" id="3880-AET01494"/>
<dbReference type="HOGENOM" id="CLU_010721_1_2_1"/>
<dbReference type="SUPFAM" id="SSF81383">
    <property type="entry name" value="F-box domain"/>
    <property type="match status" value="1"/>
</dbReference>
<dbReference type="Proteomes" id="UP000002051">
    <property type="component" value="Chromosome 8"/>
</dbReference>
<dbReference type="KEGG" id="mtr:11434033"/>
<dbReference type="EnsemblPlants" id="AET01494">
    <property type="protein sequence ID" value="AET01494"/>
    <property type="gene ID" value="MTR_8g014160"/>
</dbReference>
<name>G7LGL4_MEDTR</name>
<proteinExistence type="predicted"/>
<dbReference type="Gene3D" id="1.20.1280.50">
    <property type="match status" value="1"/>
</dbReference>
<dbReference type="Pfam" id="PF08387">
    <property type="entry name" value="FBD"/>
    <property type="match status" value="1"/>
</dbReference>
<organism evidence="3 5">
    <name type="scientific">Medicago truncatula</name>
    <name type="common">Barrel medic</name>
    <name type="synonym">Medicago tribuloides</name>
    <dbReference type="NCBI Taxonomy" id="3880"/>
    <lineage>
        <taxon>Eukaryota</taxon>
        <taxon>Viridiplantae</taxon>
        <taxon>Streptophyta</taxon>
        <taxon>Embryophyta</taxon>
        <taxon>Tracheophyta</taxon>
        <taxon>Spermatophyta</taxon>
        <taxon>Magnoliopsida</taxon>
        <taxon>eudicotyledons</taxon>
        <taxon>Gunneridae</taxon>
        <taxon>Pentapetalae</taxon>
        <taxon>rosids</taxon>
        <taxon>fabids</taxon>
        <taxon>Fabales</taxon>
        <taxon>Fabaceae</taxon>
        <taxon>Papilionoideae</taxon>
        <taxon>50 kb inversion clade</taxon>
        <taxon>NPAAA clade</taxon>
        <taxon>Hologalegina</taxon>
        <taxon>IRL clade</taxon>
        <taxon>Trifolieae</taxon>
        <taxon>Medicago</taxon>
    </lineage>
</organism>
<feature type="chain" id="PRO_5014574269" evidence="1">
    <location>
        <begin position="28"/>
        <end position="425"/>
    </location>
</feature>
<dbReference type="InterPro" id="IPR055294">
    <property type="entry name" value="FBL60-like"/>
</dbReference>
<keyword evidence="5" id="KW-1185">Reference proteome</keyword>
<dbReference type="Pfam" id="PF00646">
    <property type="entry name" value="F-box"/>
    <property type="match status" value="1"/>
</dbReference>
<dbReference type="InterPro" id="IPR006566">
    <property type="entry name" value="FBD"/>
</dbReference>
<dbReference type="InterPro" id="IPR001810">
    <property type="entry name" value="F-box_dom"/>
</dbReference>
<dbReference type="EMBL" id="CM001224">
    <property type="protein sequence ID" value="AET01494.2"/>
    <property type="molecule type" value="Genomic_DNA"/>
</dbReference>
<dbReference type="AlphaFoldDB" id="G7LGL4"/>
<gene>
    <name evidence="4" type="primary">11434033</name>
    <name evidence="3" type="ordered locus">MTR_8g014160</name>
</gene>
<accession>A0A0C3XWV5</accession>
<evidence type="ECO:0000313" key="3">
    <source>
        <dbReference type="EMBL" id="AET01494.2"/>
    </source>
</evidence>
<reference evidence="3 5" key="2">
    <citation type="journal article" date="2014" name="BMC Genomics">
        <title>An improved genome release (version Mt4.0) for the model legume Medicago truncatula.</title>
        <authorList>
            <person name="Tang H."/>
            <person name="Krishnakumar V."/>
            <person name="Bidwell S."/>
            <person name="Rosen B."/>
            <person name="Chan A."/>
            <person name="Zhou S."/>
            <person name="Gentzbittel L."/>
            <person name="Childs K.L."/>
            <person name="Yandell M."/>
            <person name="Gundlach H."/>
            <person name="Mayer K.F."/>
            <person name="Schwartz D.C."/>
            <person name="Town C.D."/>
        </authorList>
    </citation>
    <scope>GENOME REANNOTATION</scope>
    <source>
        <strain evidence="4 5">cv. Jemalong A17</strain>
    </source>
</reference>
<keyword evidence="1" id="KW-0732">Signal</keyword>